<evidence type="ECO:0000313" key="1">
    <source>
        <dbReference type="EMBL" id="SHK12108.1"/>
    </source>
</evidence>
<reference evidence="2" key="1">
    <citation type="submission" date="2016-11" db="EMBL/GenBank/DDBJ databases">
        <authorList>
            <person name="Varghese N."/>
            <person name="Submissions S."/>
        </authorList>
    </citation>
    <scope>NUCLEOTIDE SEQUENCE [LARGE SCALE GENOMIC DNA]</scope>
    <source>
        <strain evidence="2">UWOS</strain>
    </source>
</reference>
<accession>A0A1M6PW40</accession>
<dbReference type="AlphaFoldDB" id="A0A1M6PW40"/>
<keyword evidence="2" id="KW-1185">Reference proteome</keyword>
<dbReference type="Pfam" id="PF22091">
    <property type="entry name" value="DUF6941"/>
    <property type="match status" value="1"/>
</dbReference>
<dbReference type="RefSeq" id="WP_073301780.1">
    <property type="nucleotide sequence ID" value="NZ_FRAW01000001.1"/>
</dbReference>
<dbReference type="InterPro" id="IPR054221">
    <property type="entry name" value="DUF6941"/>
</dbReference>
<dbReference type="EMBL" id="FRAW01000001">
    <property type="protein sequence ID" value="SHK12108.1"/>
    <property type="molecule type" value="Genomic_DNA"/>
</dbReference>
<sequence length="141" mass="15916">MKTEIAAICDAATDQGGKLNMLGVFDYIEANLPVVIPRCSIVFRIRYARSEIGKHQLRVTLENPFDDKEIFPPIETSVVFAPFPPAMDSAAVNLILNLNRFRVEKSGKYLLHLRIDEIVVDVTLPLYVRDLLPHEPDPKIS</sequence>
<protein>
    <submittedName>
        <fullName evidence="1">Uncharacterized protein</fullName>
    </submittedName>
</protein>
<gene>
    <name evidence="1" type="ORF">SAMN05720469_101143</name>
</gene>
<proteinExistence type="predicted"/>
<organism evidence="1 2">
    <name type="scientific">Fibrobacter intestinalis</name>
    <dbReference type="NCBI Taxonomy" id="28122"/>
    <lineage>
        <taxon>Bacteria</taxon>
        <taxon>Pseudomonadati</taxon>
        <taxon>Fibrobacterota</taxon>
        <taxon>Fibrobacteria</taxon>
        <taxon>Fibrobacterales</taxon>
        <taxon>Fibrobacteraceae</taxon>
        <taxon>Fibrobacter</taxon>
    </lineage>
</organism>
<dbReference type="Proteomes" id="UP000184275">
    <property type="component" value="Unassembled WGS sequence"/>
</dbReference>
<name>A0A1M6PW40_9BACT</name>
<evidence type="ECO:0000313" key="2">
    <source>
        <dbReference type="Proteomes" id="UP000184275"/>
    </source>
</evidence>